<gene>
    <name evidence="1" type="ORF">O6H91_11G029400</name>
</gene>
<evidence type="ECO:0000313" key="2">
    <source>
        <dbReference type="Proteomes" id="UP001162992"/>
    </source>
</evidence>
<evidence type="ECO:0000313" key="1">
    <source>
        <dbReference type="EMBL" id="KAJ7537955.1"/>
    </source>
</evidence>
<dbReference type="EMBL" id="CM055102">
    <property type="protein sequence ID" value="KAJ7537955.1"/>
    <property type="molecule type" value="Genomic_DNA"/>
</dbReference>
<keyword evidence="2" id="KW-1185">Reference proteome</keyword>
<accession>A0ACC2C7J6</accession>
<protein>
    <submittedName>
        <fullName evidence="1">Uncharacterized protein</fullName>
    </submittedName>
</protein>
<proteinExistence type="predicted"/>
<comment type="caution">
    <text evidence="1">The sequence shown here is derived from an EMBL/GenBank/DDBJ whole genome shotgun (WGS) entry which is preliminary data.</text>
</comment>
<organism evidence="1 2">
    <name type="scientific">Diphasiastrum complanatum</name>
    <name type="common">Issler's clubmoss</name>
    <name type="synonym">Lycopodium complanatum</name>
    <dbReference type="NCBI Taxonomy" id="34168"/>
    <lineage>
        <taxon>Eukaryota</taxon>
        <taxon>Viridiplantae</taxon>
        <taxon>Streptophyta</taxon>
        <taxon>Embryophyta</taxon>
        <taxon>Tracheophyta</taxon>
        <taxon>Lycopodiopsida</taxon>
        <taxon>Lycopodiales</taxon>
        <taxon>Lycopodiaceae</taxon>
        <taxon>Lycopodioideae</taxon>
        <taxon>Diphasiastrum</taxon>
    </lineage>
</organism>
<name>A0ACC2C7J6_DIPCM</name>
<reference evidence="2" key="1">
    <citation type="journal article" date="2024" name="Proc. Natl. Acad. Sci. U.S.A.">
        <title>Extraordinary preservation of gene collinearity over three hundred million years revealed in homosporous lycophytes.</title>
        <authorList>
            <person name="Li C."/>
            <person name="Wickell D."/>
            <person name="Kuo L.Y."/>
            <person name="Chen X."/>
            <person name="Nie B."/>
            <person name="Liao X."/>
            <person name="Peng D."/>
            <person name="Ji J."/>
            <person name="Jenkins J."/>
            <person name="Williams M."/>
            <person name="Shu S."/>
            <person name="Plott C."/>
            <person name="Barry K."/>
            <person name="Rajasekar S."/>
            <person name="Grimwood J."/>
            <person name="Han X."/>
            <person name="Sun S."/>
            <person name="Hou Z."/>
            <person name="He W."/>
            <person name="Dai G."/>
            <person name="Sun C."/>
            <person name="Schmutz J."/>
            <person name="Leebens-Mack J.H."/>
            <person name="Li F.W."/>
            <person name="Wang L."/>
        </authorList>
    </citation>
    <scope>NUCLEOTIDE SEQUENCE [LARGE SCALE GENOMIC DNA]</scope>
    <source>
        <strain evidence="2">cv. PW_Plant_1</strain>
    </source>
</reference>
<dbReference type="Proteomes" id="UP001162992">
    <property type="component" value="Chromosome 11"/>
</dbReference>
<sequence length="865" mass="96172">MMGSKIEAATRDRNSREVIVVAVDGTKDLTRHALEWSYIHVAQPQDHVILLAIIPGWKKWDFWNLQGQCSMRPSSRRMRDHKDIEDTVNELFSSMMQQRTQKGFDAARQVQFTWEVVTAPCRGATAKEAKRLCATWVVIDGNLQREAKLCLDELKCNVVIVKRSNPKILRLNLKQSAERNDLHRPSLKSSLTPCQDAVHRTPLSSPELVSTPFTATEVGSPSLSSSGPCSSSSLSPEFDSCEISKNTSIATEQLGMKEVLVKHISNSSQFELSFHDAASQNALNGLKPNTNDPAGESALSSLRCKKLSSEQQSQETMRSRGANFRAHSRFRKIGRNESCRFLHLGSSSSFSMSDDETLTTEMGVSSQISAEWAPSAQQTTSHPQRKMLCDFLSSKEAPYEQNQNLQFSSGKTRQFTKSHDPAVPATRHSSPDHDNLERVSSVRRAMLLSRDKPPGPPPLCSFCQHKSPVFGKPPKRFRFAELEVATGGFCDANFLAEGGFGSVHQGVLPNGQPVAVKQHKLASTQGDKEFCSEVEVLSCAQHRNLVMLIGYCIENNRRLLVYEFVCNGSLDLHLYGRNRPVLEWDARQKVAVGAARGLRYLHEECRVGCIVHRDMRPNNILLTHDYEAMVGDFGLARWQPNGDKGVETRVIGTFGYLAPEYTQTGQITEKADVYSFGVVLLELISGRKAIDISRPKGQQCLAEWARPLLEEQSYLQLLDPRLEHNINANELSCMLEAAALCITQDPQLRPKMSQVLHVLEGDNAIVSPKSSSSTGSSFELPFDATRNKIIARETGNCNSHIVPKDNILHRNLGTLQRASYSGPLRPDQEACKRNTLRRLSMSNAEPLSGHHPGKISSEIKGYAEA</sequence>